<keyword evidence="1" id="KW-0808">Transferase</keyword>
<dbReference type="Pfam" id="PF13692">
    <property type="entry name" value="Glyco_trans_1_4"/>
    <property type="match status" value="1"/>
</dbReference>
<protein>
    <submittedName>
        <fullName evidence="2">Glycosyltransferase</fullName>
    </submittedName>
</protein>
<dbReference type="GO" id="GO:0009103">
    <property type="term" value="P:lipopolysaccharide biosynthetic process"/>
    <property type="evidence" value="ECO:0007669"/>
    <property type="project" value="TreeGrafter"/>
</dbReference>
<name>A0A934X166_9BACT</name>
<accession>A0A934X166</accession>
<dbReference type="AlphaFoldDB" id="A0A934X166"/>
<keyword evidence="3" id="KW-1185">Reference proteome</keyword>
<dbReference type="PANTHER" id="PTHR46401">
    <property type="entry name" value="GLYCOSYLTRANSFERASE WBBK-RELATED"/>
    <property type="match status" value="1"/>
</dbReference>
<sequence>MKVLQVTNAYPSLKHPVHGIFIKEQLNSINEKGVDFDLLFINAKDFGKLEYLKAYFKLLKCRKQYDIIHCHHFLVGFLSLLTFPKAKVIVSFLSDGTNEFMLTKNIFSEYLIKWMYSLILKRSDGRIFKKAIPDSLITDEFSFYLPNGVNLDLFKHISKKESKIQLGLDVNKRYILFCSLNNLYRPEKRYDIFKNALDTIKSNKSFSDVEELVLINESRDRVPYYFNAAEVYVLTSDFEGSPNAVKECVSTGTPVISRNVGDVQRTIGNLEGCEILSSEDPTDYVTAISKLLNSKYPEIRSLYKRRIMELQLDVGSVADNLIAIYSKVLS</sequence>
<dbReference type="GO" id="GO:0016757">
    <property type="term" value="F:glycosyltransferase activity"/>
    <property type="evidence" value="ECO:0007669"/>
    <property type="project" value="TreeGrafter"/>
</dbReference>
<dbReference type="EMBL" id="JAEQBW010000013">
    <property type="protein sequence ID" value="MBK6267063.1"/>
    <property type="molecule type" value="Genomic_DNA"/>
</dbReference>
<evidence type="ECO:0000256" key="1">
    <source>
        <dbReference type="ARBA" id="ARBA00022679"/>
    </source>
</evidence>
<gene>
    <name evidence="2" type="ORF">JKA74_18610</name>
</gene>
<proteinExistence type="predicted"/>
<dbReference type="RefSeq" id="WP_201432748.1">
    <property type="nucleotide sequence ID" value="NZ_JAEQBW010000013.1"/>
</dbReference>
<evidence type="ECO:0000313" key="3">
    <source>
        <dbReference type="Proteomes" id="UP000611723"/>
    </source>
</evidence>
<organism evidence="2 3">
    <name type="scientific">Marivirga aurantiaca</name>
    <dbReference type="NCBI Taxonomy" id="2802615"/>
    <lineage>
        <taxon>Bacteria</taxon>
        <taxon>Pseudomonadati</taxon>
        <taxon>Bacteroidota</taxon>
        <taxon>Cytophagia</taxon>
        <taxon>Cytophagales</taxon>
        <taxon>Marivirgaceae</taxon>
        <taxon>Marivirga</taxon>
    </lineage>
</organism>
<reference evidence="2" key="1">
    <citation type="submission" date="2021-01" db="EMBL/GenBank/DDBJ databases">
        <title>Marivirga aurantiaca sp. nov., isolated from intertidal surface sediments.</title>
        <authorList>
            <person name="Zhang M."/>
        </authorList>
    </citation>
    <scope>NUCLEOTIDE SEQUENCE</scope>
    <source>
        <strain evidence="2">S37H4</strain>
    </source>
</reference>
<dbReference type="Proteomes" id="UP000611723">
    <property type="component" value="Unassembled WGS sequence"/>
</dbReference>
<dbReference type="SUPFAM" id="SSF53756">
    <property type="entry name" value="UDP-Glycosyltransferase/glycogen phosphorylase"/>
    <property type="match status" value="1"/>
</dbReference>
<evidence type="ECO:0000313" key="2">
    <source>
        <dbReference type="EMBL" id="MBK6267063.1"/>
    </source>
</evidence>
<dbReference type="Gene3D" id="3.40.50.2000">
    <property type="entry name" value="Glycogen Phosphorylase B"/>
    <property type="match status" value="2"/>
</dbReference>
<comment type="caution">
    <text evidence="2">The sequence shown here is derived from an EMBL/GenBank/DDBJ whole genome shotgun (WGS) entry which is preliminary data.</text>
</comment>
<dbReference type="PANTHER" id="PTHR46401:SF2">
    <property type="entry name" value="GLYCOSYLTRANSFERASE WBBK-RELATED"/>
    <property type="match status" value="1"/>
</dbReference>